<keyword evidence="2" id="KW-1185">Reference proteome</keyword>
<reference evidence="1 2" key="1">
    <citation type="journal article" date="2009" name="Nucleic Acids Res.">
        <title>Analysis of complete genome sequence of Neorickettsia risticii: causative agent of Potomac horse fever.</title>
        <authorList>
            <person name="Lin M."/>
            <person name="Zhang C."/>
            <person name="Gibson K."/>
            <person name="Rikihisa Y."/>
        </authorList>
    </citation>
    <scope>NUCLEOTIDE SEQUENCE [LARGE SCALE GENOMIC DNA]</scope>
    <source>
        <strain evidence="1 2">Illinois</strain>
    </source>
</reference>
<evidence type="ECO:0000313" key="1">
    <source>
        <dbReference type="EMBL" id="ACT69042.1"/>
    </source>
</evidence>
<dbReference type="Proteomes" id="UP000001627">
    <property type="component" value="Chromosome"/>
</dbReference>
<organism evidence="1 2">
    <name type="scientific">Neorickettsia risticii (strain Illinois)</name>
    <dbReference type="NCBI Taxonomy" id="434131"/>
    <lineage>
        <taxon>Bacteria</taxon>
        <taxon>Pseudomonadati</taxon>
        <taxon>Pseudomonadota</taxon>
        <taxon>Alphaproteobacteria</taxon>
        <taxon>Rickettsiales</taxon>
        <taxon>Anaplasmataceae</taxon>
        <taxon>Neorickettsia</taxon>
    </lineage>
</organism>
<gene>
    <name evidence="1" type="ordered locus">NRI_0044</name>
</gene>
<proteinExistence type="predicted"/>
<dbReference type="HOGENOM" id="CLU_3236614_0_0_5"/>
<evidence type="ECO:0000313" key="2">
    <source>
        <dbReference type="Proteomes" id="UP000001627"/>
    </source>
</evidence>
<accession>C6V3S6</accession>
<dbReference type="EMBL" id="CP001431">
    <property type="protein sequence ID" value="ACT69042.1"/>
    <property type="molecule type" value="Genomic_DNA"/>
</dbReference>
<protein>
    <submittedName>
        <fullName evidence="1">Uncharacterized protein</fullName>
    </submittedName>
</protein>
<dbReference type="STRING" id="434131.NRI_0044"/>
<sequence length="43" mass="4896">MLEAWFLREVVIFNDFLGEFCIFDSSVCEVKIGSHGLRVSVDS</sequence>
<dbReference type="KEGG" id="nri:NRI_0044"/>
<dbReference type="AlphaFoldDB" id="C6V3S6"/>
<name>C6V3S6_NEORI</name>